<evidence type="ECO:0000313" key="6">
    <source>
        <dbReference type="EMBL" id="OFA12583.1"/>
    </source>
</evidence>
<protein>
    <submittedName>
        <fullName evidence="6">EcoKI restriction-modification system protein HsdS</fullName>
    </submittedName>
</protein>
<accession>A0A1E7XHK1</accession>
<evidence type="ECO:0000256" key="3">
    <source>
        <dbReference type="ARBA" id="ARBA00023125"/>
    </source>
</evidence>
<dbReference type="GO" id="GO:0003677">
    <property type="term" value="F:DNA binding"/>
    <property type="evidence" value="ECO:0007669"/>
    <property type="project" value="UniProtKB-KW"/>
</dbReference>
<evidence type="ECO:0000256" key="1">
    <source>
        <dbReference type="ARBA" id="ARBA00010923"/>
    </source>
</evidence>
<dbReference type="REBASE" id="178551">
    <property type="entry name" value="S2.LsuCGDORF5220P"/>
</dbReference>
<feature type="region of interest" description="Disordered" evidence="4">
    <location>
        <begin position="25"/>
        <end position="45"/>
    </location>
</feature>
<dbReference type="PANTHER" id="PTHR30408">
    <property type="entry name" value="TYPE-1 RESTRICTION ENZYME ECOKI SPECIFICITY PROTEIN"/>
    <property type="match status" value="1"/>
</dbReference>
<organism evidence="6 7">
    <name type="scientific">Lentilactobacillus sunkii</name>
    <dbReference type="NCBI Taxonomy" id="481719"/>
    <lineage>
        <taxon>Bacteria</taxon>
        <taxon>Bacillati</taxon>
        <taxon>Bacillota</taxon>
        <taxon>Bacilli</taxon>
        <taxon>Lactobacillales</taxon>
        <taxon>Lactobacillaceae</taxon>
        <taxon>Lentilactobacillus</taxon>
    </lineage>
</organism>
<name>A0A1E7XHK1_9LACO</name>
<evidence type="ECO:0000256" key="2">
    <source>
        <dbReference type="ARBA" id="ARBA00022747"/>
    </source>
</evidence>
<feature type="domain" description="Type I restriction modification DNA specificity" evidence="5">
    <location>
        <begin position="16"/>
        <end position="191"/>
    </location>
</feature>
<dbReference type="Gene3D" id="1.10.287.1120">
    <property type="entry name" value="Bipartite methylase S protein"/>
    <property type="match status" value="1"/>
</dbReference>
<evidence type="ECO:0000259" key="5">
    <source>
        <dbReference type="Pfam" id="PF01420"/>
    </source>
</evidence>
<sequence length="403" mass="45581">MNDKKQPKIRFKGFADDWEQRKLSDLGSLQRGKSKHRPRNDPKLFQGSTPFIQTGDVASATLFLSKYHQTLSEFGVKQSKIWPAGTLVITIAANIADSTITTFDTAFPDSIIGFTTSSSDVIFVKEQLDFFSRKIKNTADTGTQANLNLQKLNELPFEIPSKLEQKKVGTLLSLIEHIIAANQHKLDELKQLKKLLMQKIFSQEWRFKGFTDPWEQRKLKELTTLIKDGTHGTHEDGNDAFLLSAKNIKNGQVWIDPSSDRKISNNDYQSILKNYKMQKGDLLVSIVGTIGQTALFQESGVKVAFQRSVAIIRGNEKVKQDFLKATFDSSNVQKQLKRFSTMSAQAGVYLGDLNKLNIPYPSVNEQEKIGEIVNNTNMLIAANQQKLTQLKQLKKYLMQNMFV</sequence>
<dbReference type="InterPro" id="IPR044946">
    <property type="entry name" value="Restrct_endonuc_typeI_TRD_sf"/>
</dbReference>
<feature type="domain" description="Type I restriction modification DNA specificity" evidence="5">
    <location>
        <begin position="213"/>
        <end position="392"/>
    </location>
</feature>
<evidence type="ECO:0000313" key="7">
    <source>
        <dbReference type="Proteomes" id="UP000177010"/>
    </source>
</evidence>
<proteinExistence type="inferred from homology"/>
<reference evidence="6 7" key="1">
    <citation type="submission" date="2016-09" db="EMBL/GenBank/DDBJ databases">
        <title>Genome Sequence of Lactobacillus sunkii Strain CG01.</title>
        <authorList>
            <person name="Poehlein A."/>
            <person name="Gabris C."/>
            <person name="Bengelsdorf F.R."/>
            <person name="Duerre P."/>
            <person name="Daniel R."/>
        </authorList>
    </citation>
    <scope>NUCLEOTIDE SEQUENCE [LARGE SCALE GENOMIC DNA]</scope>
    <source>
        <strain evidence="6 7">CG_D</strain>
    </source>
</reference>
<dbReference type="InterPro" id="IPR052021">
    <property type="entry name" value="Type-I_RS_S_subunit"/>
</dbReference>
<dbReference type="PANTHER" id="PTHR30408:SF12">
    <property type="entry name" value="TYPE I RESTRICTION ENZYME MJAVIII SPECIFICITY SUBUNIT"/>
    <property type="match status" value="1"/>
</dbReference>
<dbReference type="SUPFAM" id="SSF116734">
    <property type="entry name" value="DNA methylase specificity domain"/>
    <property type="match status" value="2"/>
</dbReference>
<dbReference type="PROSITE" id="PS00018">
    <property type="entry name" value="EF_HAND_1"/>
    <property type="match status" value="1"/>
</dbReference>
<dbReference type="RefSeq" id="WP_070367219.1">
    <property type="nucleotide sequence ID" value="NZ_MIQE01000006.1"/>
</dbReference>
<dbReference type="STRING" id="481719.LASUN_05210"/>
<dbReference type="CDD" id="cd17246">
    <property type="entry name" value="RMtype1_S_SonII-TRD2-CR2_like"/>
    <property type="match status" value="1"/>
</dbReference>
<dbReference type="CDD" id="cd17282">
    <property type="entry name" value="RMtype1_S_Eco16444ORF1681_TRD1-CR1_like"/>
    <property type="match status" value="1"/>
</dbReference>
<comment type="caution">
    <text evidence="6">The sequence shown here is derived from an EMBL/GenBank/DDBJ whole genome shotgun (WGS) entry which is preliminary data.</text>
</comment>
<dbReference type="InterPro" id="IPR018247">
    <property type="entry name" value="EF_Hand_1_Ca_BS"/>
</dbReference>
<keyword evidence="3" id="KW-0238">DNA-binding</keyword>
<dbReference type="InterPro" id="IPR000055">
    <property type="entry name" value="Restrct_endonuc_typeI_TRD"/>
</dbReference>
<dbReference type="AlphaFoldDB" id="A0A1E7XHK1"/>
<evidence type="ECO:0000256" key="4">
    <source>
        <dbReference type="SAM" id="MobiDB-lite"/>
    </source>
</evidence>
<dbReference type="Gene3D" id="3.90.220.20">
    <property type="entry name" value="DNA methylase specificity domains"/>
    <property type="match status" value="2"/>
</dbReference>
<dbReference type="EMBL" id="MIQE01000006">
    <property type="protein sequence ID" value="OFA12583.1"/>
    <property type="molecule type" value="Genomic_DNA"/>
</dbReference>
<dbReference type="Proteomes" id="UP000177010">
    <property type="component" value="Unassembled WGS sequence"/>
</dbReference>
<keyword evidence="2" id="KW-0680">Restriction system</keyword>
<gene>
    <name evidence="6" type="ORF">LASUN_05210</name>
</gene>
<dbReference type="Pfam" id="PF01420">
    <property type="entry name" value="Methylase_S"/>
    <property type="match status" value="2"/>
</dbReference>
<dbReference type="GO" id="GO:0009307">
    <property type="term" value="P:DNA restriction-modification system"/>
    <property type="evidence" value="ECO:0007669"/>
    <property type="project" value="UniProtKB-KW"/>
</dbReference>
<comment type="similarity">
    <text evidence="1">Belongs to the type-I restriction system S methylase family.</text>
</comment>